<dbReference type="PROSITE" id="PS00941">
    <property type="entry name" value="CARBOXYLESTERASE_B_2"/>
    <property type="match status" value="1"/>
</dbReference>
<dbReference type="Proteomes" id="UP001290101">
    <property type="component" value="Unassembled WGS sequence"/>
</dbReference>
<keyword evidence="5" id="KW-1133">Transmembrane helix</keyword>
<dbReference type="SUPFAM" id="SSF53474">
    <property type="entry name" value="alpha/beta-Hydrolases"/>
    <property type="match status" value="1"/>
</dbReference>
<dbReference type="Gene3D" id="3.40.50.1820">
    <property type="entry name" value="alpha/beta hydrolase"/>
    <property type="match status" value="1"/>
</dbReference>
<feature type="region of interest" description="Disordered" evidence="4">
    <location>
        <begin position="124"/>
        <end position="148"/>
    </location>
</feature>
<keyword evidence="2 3" id="KW-0378">Hydrolase</keyword>
<dbReference type="InterPro" id="IPR019826">
    <property type="entry name" value="Carboxylesterase_B_AS"/>
</dbReference>
<dbReference type="EMBL" id="JAXOTQ010000059">
    <property type="protein sequence ID" value="MDZ5494027.1"/>
    <property type="molecule type" value="Genomic_DNA"/>
</dbReference>
<evidence type="ECO:0000256" key="1">
    <source>
        <dbReference type="ARBA" id="ARBA00005964"/>
    </source>
</evidence>
<keyword evidence="8" id="KW-1185">Reference proteome</keyword>
<evidence type="ECO:0000256" key="5">
    <source>
        <dbReference type="SAM" id="Phobius"/>
    </source>
</evidence>
<dbReference type="InterPro" id="IPR050309">
    <property type="entry name" value="Type-B_Carboxylest/Lipase"/>
</dbReference>
<evidence type="ECO:0000256" key="3">
    <source>
        <dbReference type="RuleBase" id="RU361235"/>
    </source>
</evidence>
<dbReference type="RefSeq" id="WP_322443546.1">
    <property type="nucleotide sequence ID" value="NZ_JAXOTQ010000059.1"/>
</dbReference>
<name>A0ABU5JNC4_9ACTN</name>
<dbReference type="Pfam" id="PF00135">
    <property type="entry name" value="COesterase"/>
    <property type="match status" value="1"/>
</dbReference>
<evidence type="ECO:0000259" key="6">
    <source>
        <dbReference type="Pfam" id="PF00135"/>
    </source>
</evidence>
<evidence type="ECO:0000313" key="8">
    <source>
        <dbReference type="Proteomes" id="UP001290101"/>
    </source>
</evidence>
<sequence>MSPAPATTAAINDLNRLFEGAYHQRRISTYVGWWTSLPNESATLGAMRSKLARVLIVLVGAVPAGAFVFQPGIGGASSAPVARTTGGVVRGVAEADHDSFRGIPYAAPPVGELRWRAPQAPASWTGIRDATTPGQPCPQRGRPGQPPVGNEDCLYLNVVTPAGARTDARLPVMVWLHGGGFTGGTGSDYDPARLVESGRVVVVTLNYRLGALGFLDLPELAAHDPYAGNYALADQQAALRWIRANAHAFGGNPANVTLFGQSAGGIAVCAHLAAPSSTGLFEKAIVQSGPCGNDLITGTVAQQRGTVVATALGCPPAADTLACLRAKPAADLVRTGVPQDFTAAGLSSTSWEFVAGTPAIPQQPLLALQDGTAVAVPLIQGSTHDEMRQTVASLFDQRGAPLTATDYPTVVTQLFGDQAPGVLARYPVTAYPSPGLALATLLTDWGHAVGACRVLLADDAAARRAPVYAYEFEQDGGRHVGEFPLGATHGSDLPYLFDGTFTFTPAPPPDPTLSGLMISYWTRFARTGNPNVDAAPSWPRYHSSGPVLALTAGHTAPVDFVADHQCAFWNGLP</sequence>
<accession>A0ABU5JNC4</accession>
<keyword evidence="5" id="KW-0472">Membrane</keyword>
<reference evidence="7 8" key="1">
    <citation type="submission" date="2023-12" db="EMBL/GenBank/DDBJ databases">
        <title>Micromonospora sp. nov., isolated from Atacama Desert.</title>
        <authorList>
            <person name="Carro L."/>
            <person name="Golinska P."/>
            <person name="Klenk H.-P."/>
            <person name="Goodfellow M."/>
        </authorList>
    </citation>
    <scope>NUCLEOTIDE SEQUENCE [LARGE SCALE GENOMIC DNA]</scope>
    <source>
        <strain evidence="7 8">4G53</strain>
    </source>
</reference>
<evidence type="ECO:0000313" key="7">
    <source>
        <dbReference type="EMBL" id="MDZ5494027.1"/>
    </source>
</evidence>
<comment type="similarity">
    <text evidence="1 3">Belongs to the type-B carboxylesterase/lipase family.</text>
</comment>
<feature type="compositionally biased region" description="Low complexity" evidence="4">
    <location>
        <begin position="133"/>
        <end position="143"/>
    </location>
</feature>
<protein>
    <recommendedName>
        <fullName evidence="3">Carboxylic ester hydrolase</fullName>
        <ecNumber evidence="3">3.1.1.-</ecNumber>
    </recommendedName>
</protein>
<dbReference type="EC" id="3.1.1.-" evidence="3"/>
<evidence type="ECO:0000256" key="2">
    <source>
        <dbReference type="ARBA" id="ARBA00022801"/>
    </source>
</evidence>
<dbReference type="PANTHER" id="PTHR11559">
    <property type="entry name" value="CARBOXYLESTERASE"/>
    <property type="match status" value="1"/>
</dbReference>
<organism evidence="7 8">
    <name type="scientific">Micromonospora sicca</name>
    <dbReference type="NCBI Taxonomy" id="2202420"/>
    <lineage>
        <taxon>Bacteria</taxon>
        <taxon>Bacillati</taxon>
        <taxon>Actinomycetota</taxon>
        <taxon>Actinomycetes</taxon>
        <taxon>Micromonosporales</taxon>
        <taxon>Micromonosporaceae</taxon>
        <taxon>Micromonospora</taxon>
    </lineage>
</organism>
<dbReference type="InterPro" id="IPR029058">
    <property type="entry name" value="AB_hydrolase_fold"/>
</dbReference>
<dbReference type="PROSITE" id="PS00122">
    <property type="entry name" value="CARBOXYLESTERASE_B_1"/>
    <property type="match status" value="1"/>
</dbReference>
<gene>
    <name evidence="7" type="ORF">U2F25_32015</name>
</gene>
<dbReference type="InterPro" id="IPR002018">
    <property type="entry name" value="CarbesteraseB"/>
</dbReference>
<feature type="domain" description="Carboxylesterase type B" evidence="6">
    <location>
        <begin position="79"/>
        <end position="569"/>
    </location>
</feature>
<dbReference type="InterPro" id="IPR019819">
    <property type="entry name" value="Carboxylesterase_B_CS"/>
</dbReference>
<keyword evidence="5" id="KW-0812">Transmembrane</keyword>
<evidence type="ECO:0000256" key="4">
    <source>
        <dbReference type="SAM" id="MobiDB-lite"/>
    </source>
</evidence>
<proteinExistence type="inferred from homology"/>
<feature type="transmembrane region" description="Helical" evidence="5">
    <location>
        <begin position="51"/>
        <end position="69"/>
    </location>
</feature>
<comment type="caution">
    <text evidence="7">The sequence shown here is derived from an EMBL/GenBank/DDBJ whole genome shotgun (WGS) entry which is preliminary data.</text>
</comment>